<evidence type="ECO:0000256" key="1">
    <source>
        <dbReference type="SAM" id="Phobius"/>
    </source>
</evidence>
<feature type="transmembrane region" description="Helical" evidence="1">
    <location>
        <begin position="6"/>
        <end position="24"/>
    </location>
</feature>
<dbReference type="EMBL" id="OU912926">
    <property type="protein sequence ID" value="CAG9933597.1"/>
    <property type="molecule type" value="Genomic_DNA"/>
</dbReference>
<protein>
    <submittedName>
        <fullName evidence="2">Uncharacterized protein</fullName>
    </submittedName>
</protein>
<gene>
    <name evidence="2" type="ORF">NTG6680_2348</name>
</gene>
<keyword evidence="1" id="KW-0472">Membrane</keyword>
<reference evidence="2 3" key="1">
    <citation type="submission" date="2021-10" db="EMBL/GenBank/DDBJ databases">
        <authorList>
            <person name="Koch H."/>
        </authorList>
    </citation>
    <scope>NUCLEOTIDE SEQUENCE [LARGE SCALE GENOMIC DNA]</scope>
    <source>
        <strain evidence="2">6680</strain>
    </source>
</reference>
<accession>A0ABM8Z1D2</accession>
<evidence type="ECO:0000313" key="3">
    <source>
        <dbReference type="Proteomes" id="UP000839052"/>
    </source>
</evidence>
<proteinExistence type="predicted"/>
<name>A0ABM8Z1D2_9PROT</name>
<dbReference type="Proteomes" id="UP000839052">
    <property type="component" value="Chromosome"/>
</dbReference>
<keyword evidence="1" id="KW-1133">Transmembrane helix</keyword>
<dbReference type="RefSeq" id="WP_239797356.1">
    <property type="nucleotide sequence ID" value="NZ_OU912926.1"/>
</dbReference>
<keyword evidence="1" id="KW-0812">Transmembrane</keyword>
<keyword evidence="3" id="KW-1185">Reference proteome</keyword>
<organism evidence="2 3">
    <name type="scientific">Candidatus Nitrotoga arctica</name>
    <dbReference type="NCBI Taxonomy" id="453162"/>
    <lineage>
        <taxon>Bacteria</taxon>
        <taxon>Pseudomonadati</taxon>
        <taxon>Pseudomonadota</taxon>
        <taxon>Betaproteobacteria</taxon>
        <taxon>Nitrosomonadales</taxon>
        <taxon>Gallionellaceae</taxon>
        <taxon>Candidatus Nitrotoga</taxon>
    </lineage>
</organism>
<evidence type="ECO:0000313" key="2">
    <source>
        <dbReference type="EMBL" id="CAG9933597.1"/>
    </source>
</evidence>
<sequence length="90" mass="9974">MFSLPSIWNLIISTIVFFIVAWYVRRFLDEQGIHNGTKRGVLVFAIASLVSLGAGEAVDWSQEKIEGKKLTAKSSAGLPQLMKVINQIPQ</sequence>